<dbReference type="Proteomes" id="UP001169063">
    <property type="component" value="Unassembled WGS sequence"/>
</dbReference>
<organism evidence="2 3">
    <name type="scientific">Peiella sedimenti</name>
    <dbReference type="NCBI Taxonomy" id="3061083"/>
    <lineage>
        <taxon>Bacteria</taxon>
        <taxon>Pseudomonadati</taxon>
        <taxon>Pseudomonadota</taxon>
        <taxon>Alphaproteobacteria</taxon>
        <taxon>Caulobacterales</taxon>
        <taxon>Caulobacteraceae</taxon>
        <taxon>Peiella</taxon>
    </lineage>
</organism>
<sequence>MKIIMMGAAAAVLLAGAAQAQEQRYTACTSHAFTPSNETNFVHTRVIPEGSYWQAMSARFRTHLENRWSSDRFSTASCIAPTSRGDAEARLREEIARYHRRESGRVIQIDWNDPGFR</sequence>
<evidence type="ECO:0000313" key="2">
    <source>
        <dbReference type="EMBL" id="MDO1558898.1"/>
    </source>
</evidence>
<feature type="signal peptide" evidence="1">
    <location>
        <begin position="1"/>
        <end position="20"/>
    </location>
</feature>
<reference evidence="2" key="1">
    <citation type="submission" date="2023-07" db="EMBL/GenBank/DDBJ databases">
        <title>Brevundimonas soil sp. nov., isolated from the soil of chemical plant.</title>
        <authorList>
            <person name="Wu N."/>
        </authorList>
    </citation>
    <scope>NUCLEOTIDE SEQUENCE</scope>
    <source>
        <strain evidence="2">XZ-24</strain>
    </source>
</reference>
<keyword evidence="3" id="KW-1185">Reference proteome</keyword>
<dbReference type="EMBL" id="JAUKTR010000002">
    <property type="protein sequence ID" value="MDO1558898.1"/>
    <property type="molecule type" value="Genomic_DNA"/>
</dbReference>
<protein>
    <submittedName>
        <fullName evidence="2">Uncharacterized protein</fullName>
    </submittedName>
</protein>
<comment type="caution">
    <text evidence="2">The sequence shown here is derived from an EMBL/GenBank/DDBJ whole genome shotgun (WGS) entry which is preliminary data.</text>
</comment>
<evidence type="ECO:0000256" key="1">
    <source>
        <dbReference type="SAM" id="SignalP"/>
    </source>
</evidence>
<accession>A0ABT8SJZ5</accession>
<gene>
    <name evidence="2" type="ORF">Q0812_05600</name>
</gene>
<keyword evidence="1" id="KW-0732">Signal</keyword>
<evidence type="ECO:0000313" key="3">
    <source>
        <dbReference type="Proteomes" id="UP001169063"/>
    </source>
</evidence>
<dbReference type="RefSeq" id="WP_302109330.1">
    <property type="nucleotide sequence ID" value="NZ_JAUKTR010000002.1"/>
</dbReference>
<proteinExistence type="predicted"/>
<name>A0ABT8SJZ5_9CAUL</name>
<feature type="chain" id="PRO_5046784103" evidence="1">
    <location>
        <begin position="21"/>
        <end position="117"/>
    </location>
</feature>